<feature type="domain" description="NfeD-like C-terminal" evidence="6">
    <location>
        <begin position="54"/>
        <end position="110"/>
    </location>
</feature>
<dbReference type="Proteomes" id="UP001501207">
    <property type="component" value="Unassembled WGS sequence"/>
</dbReference>
<evidence type="ECO:0000256" key="4">
    <source>
        <dbReference type="ARBA" id="ARBA00023136"/>
    </source>
</evidence>
<evidence type="ECO:0000256" key="2">
    <source>
        <dbReference type="ARBA" id="ARBA00022692"/>
    </source>
</evidence>
<dbReference type="InterPro" id="IPR012340">
    <property type="entry name" value="NA-bd_OB-fold"/>
</dbReference>
<evidence type="ECO:0000256" key="5">
    <source>
        <dbReference type="SAM" id="Phobius"/>
    </source>
</evidence>
<feature type="transmembrane region" description="Helical" evidence="5">
    <location>
        <begin position="23"/>
        <end position="44"/>
    </location>
</feature>
<gene>
    <name evidence="7" type="ORF">GCM10023143_04420</name>
</gene>
<dbReference type="PANTHER" id="PTHR33507:SF4">
    <property type="entry name" value="NODULATION COMPETITIVENESS PROTEIN NFED"/>
    <property type="match status" value="1"/>
</dbReference>
<dbReference type="EMBL" id="BAABFN010000001">
    <property type="protein sequence ID" value="GAA4302170.1"/>
    <property type="molecule type" value="Genomic_DNA"/>
</dbReference>
<dbReference type="Pfam" id="PF01957">
    <property type="entry name" value="NfeD"/>
    <property type="match status" value="1"/>
</dbReference>
<accession>A0ABP8FFA3</accession>
<comment type="subcellular location">
    <subcellularLocation>
        <location evidence="1">Membrane</location>
        <topology evidence="1">Multi-pass membrane protein</topology>
    </subcellularLocation>
</comment>
<evidence type="ECO:0000259" key="6">
    <source>
        <dbReference type="Pfam" id="PF01957"/>
    </source>
</evidence>
<evidence type="ECO:0000313" key="8">
    <source>
        <dbReference type="Proteomes" id="UP001501207"/>
    </source>
</evidence>
<keyword evidence="4 5" id="KW-0472">Membrane</keyword>
<dbReference type="Gene3D" id="2.40.50.140">
    <property type="entry name" value="Nucleic acid-binding proteins"/>
    <property type="match status" value="1"/>
</dbReference>
<keyword evidence="2 5" id="KW-0812">Transmembrane</keyword>
<evidence type="ECO:0000256" key="3">
    <source>
        <dbReference type="ARBA" id="ARBA00022989"/>
    </source>
</evidence>
<organism evidence="7 8">
    <name type="scientific">Compostibacter hankyongensis</name>
    <dbReference type="NCBI Taxonomy" id="1007089"/>
    <lineage>
        <taxon>Bacteria</taxon>
        <taxon>Pseudomonadati</taxon>
        <taxon>Bacteroidota</taxon>
        <taxon>Chitinophagia</taxon>
        <taxon>Chitinophagales</taxon>
        <taxon>Chitinophagaceae</taxon>
        <taxon>Compostibacter</taxon>
    </lineage>
</organism>
<comment type="caution">
    <text evidence="7">The sequence shown here is derived from an EMBL/GenBank/DDBJ whole genome shotgun (WGS) entry which is preliminary data.</text>
</comment>
<protein>
    <recommendedName>
        <fullName evidence="6">NfeD-like C-terminal domain-containing protein</fullName>
    </recommendedName>
</protein>
<evidence type="ECO:0000256" key="1">
    <source>
        <dbReference type="ARBA" id="ARBA00004141"/>
    </source>
</evidence>
<dbReference type="SUPFAM" id="SSF141322">
    <property type="entry name" value="NfeD domain-like"/>
    <property type="match status" value="1"/>
</dbReference>
<evidence type="ECO:0000313" key="7">
    <source>
        <dbReference type="EMBL" id="GAA4302170.1"/>
    </source>
</evidence>
<proteinExistence type="predicted"/>
<dbReference type="PANTHER" id="PTHR33507">
    <property type="entry name" value="INNER MEMBRANE PROTEIN YBBJ"/>
    <property type="match status" value="1"/>
</dbReference>
<dbReference type="InterPro" id="IPR052165">
    <property type="entry name" value="Membrane_assoc_protease"/>
</dbReference>
<keyword evidence="3 5" id="KW-1133">Transmembrane helix</keyword>
<keyword evidence="8" id="KW-1185">Reference proteome</keyword>
<reference evidence="8" key="1">
    <citation type="journal article" date="2019" name="Int. J. Syst. Evol. Microbiol.">
        <title>The Global Catalogue of Microorganisms (GCM) 10K type strain sequencing project: providing services to taxonomists for standard genome sequencing and annotation.</title>
        <authorList>
            <consortium name="The Broad Institute Genomics Platform"/>
            <consortium name="The Broad Institute Genome Sequencing Center for Infectious Disease"/>
            <person name="Wu L."/>
            <person name="Ma J."/>
        </authorList>
    </citation>
    <scope>NUCLEOTIDE SEQUENCE [LARGE SCALE GENOMIC DNA]</scope>
    <source>
        <strain evidence="8">JCM 17664</strain>
    </source>
</reference>
<sequence length="122" mass="13100">MATDVVVAVKTDDGGPGDISGNVIFTAAVILTILLILIVVIGLWGPHRRPVTGVEGLVGEAGEALEPLDPRGMVRVHGELWQAESVAGPIGKDEDIRVTAIKRLRLYVEPLNNDKKPPHERI</sequence>
<dbReference type="InterPro" id="IPR002810">
    <property type="entry name" value="NfeD-like_C"/>
</dbReference>
<name>A0ABP8FFA3_9BACT</name>